<sequence length="490" mass="56181">MRWIDLDQQYSGQWINGTQEGKGTHTWFRKRAPSSQYPRMNEYTGDFVQAMRHGQGQFLYASGALYCGQWKYDKKHGQGRYIFENGRVYEGEFSKDCMAEFPAFTPGLSGITTPFPDENDSSKGASQSSSNASPLGSDMVLNIQTLLNRVSEAHREQEFKQVEFAVLRHMGLLREIYSFYSSLGHEQSLDKIFPLTHLQFSRFLLDCRVHQHGVTLAQIYRLINVHSPFTAILPRECISYIIIIAYHICHKDIECSNNILAACFSKLMKQNIIPNAKSVKGHLFCHPVHAAVALNYSDKCWEIYQALCEAHSVFTVRQLVLMLKDLCLYDNELTVSKLIRTLSVDSPAIHDGTYSNLDLEMSFLEFFEALLGCAELKGQKIQSYDESQTDASLQDHISSLSKEKEQRQSPVLAYQETELNDWMQKTQQFFNQTFLPAYELKVKVEEETFRLRNNTTTRYTEQLELKEKQEQDADGNELSPVTTTSVTAIH</sequence>
<keyword evidence="1" id="KW-1185">Reference proteome</keyword>
<dbReference type="RefSeq" id="XP_073774003.1">
    <property type="nucleotide sequence ID" value="XM_073917902.1"/>
</dbReference>
<organism evidence="1 2">
    <name type="scientific">Danio rerio</name>
    <name type="common">Zebrafish</name>
    <name type="synonym">Brachydanio rerio</name>
    <dbReference type="NCBI Taxonomy" id="7955"/>
    <lineage>
        <taxon>Eukaryota</taxon>
        <taxon>Metazoa</taxon>
        <taxon>Chordata</taxon>
        <taxon>Craniata</taxon>
        <taxon>Vertebrata</taxon>
        <taxon>Euteleostomi</taxon>
        <taxon>Actinopterygii</taxon>
        <taxon>Neopterygii</taxon>
        <taxon>Teleostei</taxon>
        <taxon>Ostariophysi</taxon>
        <taxon>Cypriniformes</taxon>
        <taxon>Danionidae</taxon>
        <taxon>Danioninae</taxon>
        <taxon>Danio</taxon>
    </lineage>
</organism>
<gene>
    <name evidence="2" type="primary">rsph10b</name>
    <name evidence="2" type="synonym">zgc:153062</name>
</gene>
<proteinExistence type="predicted"/>
<evidence type="ECO:0000313" key="2">
    <source>
        <dbReference type="RefSeq" id="XP_073774003.1"/>
    </source>
</evidence>
<name>A0AC58GW87_DANRE</name>
<protein>
    <submittedName>
        <fullName evidence="2">Radial spoke head 10 homolog B isoform X1</fullName>
    </submittedName>
</protein>
<accession>A0AC58GW87</accession>
<evidence type="ECO:0000313" key="1">
    <source>
        <dbReference type="Proteomes" id="UP000000437"/>
    </source>
</evidence>
<reference evidence="2" key="1">
    <citation type="submission" date="2025-08" db="UniProtKB">
        <authorList>
            <consortium name="RefSeq"/>
        </authorList>
    </citation>
    <scope>IDENTIFICATION</scope>
    <source>
        <strain evidence="2">Tuebingen</strain>
        <tissue evidence="2">Fibroblasts and whole tissue</tissue>
    </source>
</reference>
<dbReference type="Proteomes" id="UP000000437">
    <property type="component" value="Chromosome 12"/>
</dbReference>